<feature type="region of interest" description="Disordered" evidence="1">
    <location>
        <begin position="1"/>
        <end position="122"/>
    </location>
</feature>
<evidence type="ECO:0000313" key="4">
    <source>
        <dbReference type="Proteomes" id="UP000774617"/>
    </source>
</evidence>
<feature type="compositionally biased region" description="Polar residues" evidence="1">
    <location>
        <begin position="1"/>
        <end position="22"/>
    </location>
</feature>
<dbReference type="InterPro" id="IPR004827">
    <property type="entry name" value="bZIP"/>
</dbReference>
<dbReference type="Gene3D" id="1.20.5.170">
    <property type="match status" value="1"/>
</dbReference>
<feature type="domain" description="BZIP" evidence="2">
    <location>
        <begin position="39"/>
        <end position="54"/>
    </location>
</feature>
<dbReference type="PROSITE" id="PS00036">
    <property type="entry name" value="BZIP_BASIC"/>
    <property type="match status" value="1"/>
</dbReference>
<feature type="compositionally biased region" description="Low complexity" evidence="1">
    <location>
        <begin position="103"/>
        <end position="119"/>
    </location>
</feature>
<dbReference type="CDD" id="cd14688">
    <property type="entry name" value="bZIP_YAP"/>
    <property type="match status" value="1"/>
</dbReference>
<protein>
    <recommendedName>
        <fullName evidence="2">BZIP domain-containing protein</fullName>
    </recommendedName>
</protein>
<evidence type="ECO:0000259" key="2">
    <source>
        <dbReference type="PROSITE" id="PS00036"/>
    </source>
</evidence>
<organism evidence="3 4">
    <name type="scientific">Macrophomina phaseolina</name>
    <dbReference type="NCBI Taxonomy" id="35725"/>
    <lineage>
        <taxon>Eukaryota</taxon>
        <taxon>Fungi</taxon>
        <taxon>Dikarya</taxon>
        <taxon>Ascomycota</taxon>
        <taxon>Pezizomycotina</taxon>
        <taxon>Dothideomycetes</taxon>
        <taxon>Dothideomycetes incertae sedis</taxon>
        <taxon>Botryosphaeriales</taxon>
        <taxon>Botryosphaeriaceae</taxon>
        <taxon>Macrophomina</taxon>
    </lineage>
</organism>
<dbReference type="PANTHER" id="PTHR39607:SF1">
    <property type="entry name" value="B-ZIP TRANSCRIPTION FACTOR (EUROFUNG)"/>
    <property type="match status" value="1"/>
</dbReference>
<dbReference type="InterPro" id="IPR046347">
    <property type="entry name" value="bZIP_sf"/>
</dbReference>
<evidence type="ECO:0000313" key="3">
    <source>
        <dbReference type="EMBL" id="KAH7042264.1"/>
    </source>
</evidence>
<accession>A0ABQ8G2Y3</accession>
<name>A0ABQ8G2Y3_9PEZI</name>
<feature type="compositionally biased region" description="Basic and acidic residues" evidence="1">
    <location>
        <begin position="64"/>
        <end position="73"/>
    </location>
</feature>
<dbReference type="SMART" id="SM00338">
    <property type="entry name" value="BRLZ"/>
    <property type="match status" value="1"/>
</dbReference>
<keyword evidence="4" id="KW-1185">Reference proteome</keyword>
<dbReference type="InterPro" id="IPR052635">
    <property type="entry name" value="Sec_Metab_Biosynth_Reg"/>
</dbReference>
<comment type="caution">
    <text evidence="3">The sequence shown here is derived from an EMBL/GenBank/DDBJ whole genome shotgun (WGS) entry which is preliminary data.</text>
</comment>
<sequence length="480" mass="52438">MPRSAPASTSEPTYSLPTTNGLTMPPEDDWTRVKDRKEKKRIQNRVAQRTYRQRIKARLGELQARVDFHEERSASLQRTDNPDGKSGSVEARGTSPTSTQALPTTRSRTSPSPNPSDNTVSQTQQNFNAPQVEANDHDGLFLPPAQIFNNTLFPQKAPQPSHGHPPRALADMASQEPNMSPEFMQECLRFQMQLISKLTPPGESNFNDFFNEKDDLRGPENPKLTAQAVSTLGSHDLWKSADMAPAAIQPPPVSMDMSTSSDPAAFQPTLQPAHMVALPPASSVASSDMDGPDVCRPPSKDASLDERVEYVLECAEAVGFDGLDSLAAAYYMGTFDESSLLAAEQRLSRNRRLPKVLAEVFQAAGSWSAWERRGFYEEILQSAESMLVAECSGFAKALDAQQERSLPQNQPAIKRLFQSEMPNLGALLTAMAAENTAVRQRDRPNAVMAMLLVLCCAGRISSSQLDTVLSGCLEGLGCGK</sequence>
<dbReference type="PANTHER" id="PTHR39607">
    <property type="entry name" value="XANTHOCILLIN BIOSYNTHESIS CLUSTER TRANSCRIPTION FACTOR XANC-RELATED"/>
    <property type="match status" value="1"/>
</dbReference>
<gene>
    <name evidence="3" type="ORF">B0J12DRAFT_579556</name>
</gene>
<dbReference type="Proteomes" id="UP000774617">
    <property type="component" value="Unassembled WGS sequence"/>
</dbReference>
<dbReference type="EMBL" id="JAGTJR010000026">
    <property type="protein sequence ID" value="KAH7042264.1"/>
    <property type="molecule type" value="Genomic_DNA"/>
</dbReference>
<reference evidence="3 4" key="1">
    <citation type="journal article" date="2021" name="Nat. Commun.">
        <title>Genetic determinants of endophytism in the Arabidopsis root mycobiome.</title>
        <authorList>
            <person name="Mesny F."/>
            <person name="Miyauchi S."/>
            <person name="Thiergart T."/>
            <person name="Pickel B."/>
            <person name="Atanasova L."/>
            <person name="Karlsson M."/>
            <person name="Huettel B."/>
            <person name="Barry K.W."/>
            <person name="Haridas S."/>
            <person name="Chen C."/>
            <person name="Bauer D."/>
            <person name="Andreopoulos W."/>
            <person name="Pangilinan J."/>
            <person name="LaButti K."/>
            <person name="Riley R."/>
            <person name="Lipzen A."/>
            <person name="Clum A."/>
            <person name="Drula E."/>
            <person name="Henrissat B."/>
            <person name="Kohler A."/>
            <person name="Grigoriev I.V."/>
            <person name="Martin F.M."/>
            <person name="Hacquard S."/>
        </authorList>
    </citation>
    <scope>NUCLEOTIDE SEQUENCE [LARGE SCALE GENOMIC DNA]</scope>
    <source>
        <strain evidence="3 4">MPI-SDFR-AT-0080</strain>
    </source>
</reference>
<proteinExistence type="predicted"/>
<dbReference type="SUPFAM" id="SSF57959">
    <property type="entry name" value="Leucine zipper domain"/>
    <property type="match status" value="1"/>
</dbReference>
<evidence type="ECO:0000256" key="1">
    <source>
        <dbReference type="SAM" id="MobiDB-lite"/>
    </source>
</evidence>